<dbReference type="InterPro" id="IPR017972">
    <property type="entry name" value="Cyt_P450_CS"/>
</dbReference>
<evidence type="ECO:0000313" key="14">
    <source>
        <dbReference type="Proteomes" id="UP001302367"/>
    </source>
</evidence>
<dbReference type="Proteomes" id="UP001302367">
    <property type="component" value="Chromosome 5"/>
</dbReference>
<dbReference type="InterPro" id="IPR002401">
    <property type="entry name" value="Cyt_P450_E_grp-I"/>
</dbReference>
<dbReference type="CDD" id="cd11065">
    <property type="entry name" value="CYP64-like"/>
    <property type="match status" value="1"/>
</dbReference>
<keyword evidence="14" id="KW-1185">Reference proteome</keyword>
<name>A0A2G5IEA3_CERBT</name>
<dbReference type="GO" id="GO:0004497">
    <property type="term" value="F:monooxygenase activity"/>
    <property type="evidence" value="ECO:0007669"/>
    <property type="project" value="UniProtKB-KW"/>
</dbReference>
<evidence type="ECO:0000313" key="11">
    <source>
        <dbReference type="EMBL" id="PIB03187.1"/>
    </source>
</evidence>
<evidence type="ECO:0000256" key="5">
    <source>
        <dbReference type="ARBA" id="ARBA00023002"/>
    </source>
</evidence>
<evidence type="ECO:0000256" key="6">
    <source>
        <dbReference type="ARBA" id="ARBA00023004"/>
    </source>
</evidence>
<feature type="binding site" description="axial binding residue" evidence="8">
    <location>
        <position position="436"/>
    </location>
    <ligand>
        <name>heme</name>
        <dbReference type="ChEBI" id="CHEBI:30413"/>
    </ligand>
    <ligandPart>
        <name>Fe</name>
        <dbReference type="ChEBI" id="CHEBI:18248"/>
    </ligandPart>
</feature>
<dbReference type="EMBL" id="LKMD01000099">
    <property type="protein sequence ID" value="PIB03187.1"/>
    <property type="molecule type" value="Genomic_DNA"/>
</dbReference>
<evidence type="ECO:0000256" key="4">
    <source>
        <dbReference type="ARBA" id="ARBA00022723"/>
    </source>
</evidence>
<proteinExistence type="inferred from homology"/>
<organism evidence="11 13">
    <name type="scientific">Cercospora beticola</name>
    <name type="common">Sugarbeet leaf spot fungus</name>
    <dbReference type="NCBI Taxonomy" id="122368"/>
    <lineage>
        <taxon>Eukaryota</taxon>
        <taxon>Fungi</taxon>
        <taxon>Dikarya</taxon>
        <taxon>Ascomycota</taxon>
        <taxon>Pezizomycotina</taxon>
        <taxon>Dothideomycetes</taxon>
        <taxon>Dothideomycetidae</taxon>
        <taxon>Mycosphaerellales</taxon>
        <taxon>Mycosphaerellaceae</taxon>
        <taxon>Cercospora</taxon>
    </lineage>
</organism>
<dbReference type="EMBL" id="CP134188">
    <property type="protein sequence ID" value="WPB03985.1"/>
    <property type="molecule type" value="Genomic_DNA"/>
</dbReference>
<protein>
    <submittedName>
        <fullName evidence="11">O-methylsterigmatocystin oxidoreductase</fullName>
    </submittedName>
</protein>
<keyword evidence="5 9" id="KW-0560">Oxidoreductase</keyword>
<keyword evidence="7 9" id="KW-0503">Monooxygenase</keyword>
<evidence type="ECO:0000256" key="10">
    <source>
        <dbReference type="SAM" id="SignalP"/>
    </source>
</evidence>
<dbReference type="InterPro" id="IPR001128">
    <property type="entry name" value="Cyt_P450"/>
</dbReference>
<keyword evidence="3 8" id="KW-0349">Heme</keyword>
<evidence type="ECO:0000256" key="8">
    <source>
        <dbReference type="PIRSR" id="PIRSR602401-1"/>
    </source>
</evidence>
<dbReference type="InterPro" id="IPR036396">
    <property type="entry name" value="Cyt_P450_sf"/>
</dbReference>
<gene>
    <name evidence="11" type="ORF">CB0940_11637</name>
    <name evidence="12" type="ORF">RHO25_008629</name>
</gene>
<reference evidence="12 14" key="2">
    <citation type="submission" date="2023-09" db="EMBL/GenBank/DDBJ databases">
        <title>Complete-Gapless Cercospora beticola genome.</title>
        <authorList>
            <person name="Wyatt N.A."/>
            <person name="Spanner R.E."/>
            <person name="Bolton M.D."/>
        </authorList>
    </citation>
    <scope>NUCLEOTIDE SEQUENCE [LARGE SCALE GENOMIC DNA]</scope>
    <source>
        <strain evidence="12">Cb09-40</strain>
    </source>
</reference>
<evidence type="ECO:0000256" key="1">
    <source>
        <dbReference type="ARBA" id="ARBA00001971"/>
    </source>
</evidence>
<feature type="chain" id="PRO_5013640045" evidence="10">
    <location>
        <begin position="24"/>
        <end position="525"/>
    </location>
</feature>
<accession>A0A2G5IEA3</accession>
<keyword evidence="4 8" id="KW-0479">Metal-binding</keyword>
<evidence type="ECO:0000313" key="12">
    <source>
        <dbReference type="EMBL" id="WPB03985.1"/>
    </source>
</evidence>
<keyword evidence="10" id="KW-0732">Signal</keyword>
<dbReference type="GO" id="GO:0020037">
    <property type="term" value="F:heme binding"/>
    <property type="evidence" value="ECO:0007669"/>
    <property type="project" value="InterPro"/>
</dbReference>
<dbReference type="AlphaFoldDB" id="A0A2G5IEA3"/>
<evidence type="ECO:0000313" key="13">
    <source>
        <dbReference type="Proteomes" id="UP000230605"/>
    </source>
</evidence>
<dbReference type="Pfam" id="PF00067">
    <property type="entry name" value="p450"/>
    <property type="match status" value="1"/>
</dbReference>
<sequence length="525" mass="58557">MITIVALVASAGIAFLLFKLATAKPKNLPPGPKGVPLLGNIFDLPPKGSRDWVHWESHKEQFGNVTSLTVFGSTIIVLHDYESAFEILERKCGSSAERPHAEFMQNICHWGHNVALQPKDDYRHRLARRQFHAFMGTAAAMSRHEHVQDVETRRFLLRVLRKPETFWRQIRKEAGSVILDLAYGYTAEPEANDPLVDLIETALEQISVAAQPGAWAVDFFPWLRFVPDWFPGSAWKRTGKEFAAAADASAERPFKFVEMKRAKGTAVPSFVSNLHDQAGGRLEGAAAHSAMWTAQSMYAGGADTTVSTTALFFMAMMLHPEVQHKAREEIDRVVGSERLPEMGDRARLPYIEAVVKECLRWRPVLPAGLTHKLTADFEYDGYFLPKGAMVIPAVWDMVMDSKLYTNPTAFNPDRFMGPQPEMDPRNIIFGFGRRICPGRLLAQSSVFLTVAKTLAVFDIAKALDAKGNVIEPDTQMVAGLVSHPAPFEARIVPRSDRHAELILEVEKTHPAKESSAKELATMTSW</sequence>
<dbReference type="PANTHER" id="PTHR46300">
    <property type="entry name" value="P450, PUTATIVE (EUROFUNG)-RELATED-RELATED"/>
    <property type="match status" value="1"/>
</dbReference>
<feature type="signal peptide" evidence="10">
    <location>
        <begin position="1"/>
        <end position="23"/>
    </location>
</feature>
<comment type="similarity">
    <text evidence="2 9">Belongs to the cytochrome P450 family.</text>
</comment>
<dbReference type="SUPFAM" id="SSF48264">
    <property type="entry name" value="Cytochrome P450"/>
    <property type="match status" value="1"/>
</dbReference>
<keyword evidence="6 8" id="KW-0408">Iron</keyword>
<reference evidence="11 13" key="1">
    <citation type="submission" date="2015-10" db="EMBL/GenBank/DDBJ databases">
        <title>The cercosporin biosynthetic gene cluster was horizontally transferred to several fungal lineages and shown to be expanded in Cercospora beticola based on microsynteny with recipient genomes.</title>
        <authorList>
            <person name="De Jonge R."/>
            <person name="Ebert M.K."/>
            <person name="Suttle J.C."/>
            <person name="Jurick Ii W.M."/>
            <person name="Secor G.A."/>
            <person name="Thomma B.P."/>
            <person name="Van De Peer Y."/>
            <person name="Bolton M.D."/>
        </authorList>
    </citation>
    <scope>NUCLEOTIDE SEQUENCE [LARGE SCALE GENOMIC DNA]</scope>
    <source>
        <strain evidence="11 13">09-40</strain>
    </source>
</reference>
<comment type="cofactor">
    <cofactor evidence="1 8">
        <name>heme</name>
        <dbReference type="ChEBI" id="CHEBI:30413"/>
    </cofactor>
</comment>
<dbReference type="InterPro" id="IPR050364">
    <property type="entry name" value="Cytochrome_P450_fung"/>
</dbReference>
<dbReference type="PROSITE" id="PS00086">
    <property type="entry name" value="CYTOCHROME_P450"/>
    <property type="match status" value="1"/>
</dbReference>
<dbReference type="GO" id="GO:0005506">
    <property type="term" value="F:iron ion binding"/>
    <property type="evidence" value="ECO:0007669"/>
    <property type="project" value="InterPro"/>
</dbReference>
<evidence type="ECO:0000256" key="3">
    <source>
        <dbReference type="ARBA" id="ARBA00022617"/>
    </source>
</evidence>
<dbReference type="PRINTS" id="PR00385">
    <property type="entry name" value="P450"/>
</dbReference>
<dbReference type="OrthoDB" id="2789670at2759"/>
<dbReference type="GO" id="GO:0016705">
    <property type="term" value="F:oxidoreductase activity, acting on paired donors, with incorporation or reduction of molecular oxygen"/>
    <property type="evidence" value="ECO:0007669"/>
    <property type="project" value="InterPro"/>
</dbReference>
<dbReference type="Proteomes" id="UP000230605">
    <property type="component" value="Chromosome 10"/>
</dbReference>
<evidence type="ECO:0000256" key="7">
    <source>
        <dbReference type="ARBA" id="ARBA00023033"/>
    </source>
</evidence>
<dbReference type="PRINTS" id="PR00463">
    <property type="entry name" value="EP450I"/>
</dbReference>
<dbReference type="PANTHER" id="PTHR46300:SF7">
    <property type="entry name" value="P450, PUTATIVE (EUROFUNG)-RELATED"/>
    <property type="match status" value="1"/>
</dbReference>
<dbReference type="Gene3D" id="1.10.630.10">
    <property type="entry name" value="Cytochrome P450"/>
    <property type="match status" value="1"/>
</dbReference>
<evidence type="ECO:0000256" key="2">
    <source>
        <dbReference type="ARBA" id="ARBA00010617"/>
    </source>
</evidence>
<evidence type="ECO:0000256" key="9">
    <source>
        <dbReference type="RuleBase" id="RU000461"/>
    </source>
</evidence>